<feature type="transmembrane region" description="Helical" evidence="1">
    <location>
        <begin position="309"/>
        <end position="326"/>
    </location>
</feature>
<keyword evidence="1" id="KW-0472">Membrane</keyword>
<dbReference type="PANTHER" id="PTHR36178:SF1">
    <property type="entry name" value="SODIUM_GLUTAMATE SYMPORTER"/>
    <property type="match status" value="1"/>
</dbReference>
<keyword evidence="1" id="KW-0739">Sodium transport</keyword>
<dbReference type="PANTHER" id="PTHR36178">
    <property type="entry name" value="SLR0625 PROTEIN"/>
    <property type="match status" value="1"/>
</dbReference>
<dbReference type="Proteomes" id="UP000531840">
    <property type="component" value="Unassembled WGS sequence"/>
</dbReference>
<dbReference type="InterPro" id="IPR004445">
    <property type="entry name" value="GltS"/>
</dbReference>
<dbReference type="Pfam" id="PF03616">
    <property type="entry name" value="Glt_symporter"/>
    <property type="match status" value="1"/>
</dbReference>
<feature type="transmembrane region" description="Helical" evidence="1">
    <location>
        <begin position="372"/>
        <end position="400"/>
    </location>
</feature>
<feature type="transmembrane region" description="Helical" evidence="1">
    <location>
        <begin position="96"/>
        <end position="117"/>
    </location>
</feature>
<organism evidence="3 4">
    <name type="scientific">Gemelliphila palaticanis</name>
    <dbReference type="NCBI Taxonomy" id="81950"/>
    <lineage>
        <taxon>Bacteria</taxon>
        <taxon>Bacillati</taxon>
        <taxon>Bacillota</taxon>
        <taxon>Bacilli</taxon>
        <taxon>Bacillales</taxon>
        <taxon>Gemellaceae</taxon>
        <taxon>Gemelliphila</taxon>
    </lineage>
</organism>
<evidence type="ECO:0000313" key="4">
    <source>
        <dbReference type="Proteomes" id="UP000531840"/>
    </source>
</evidence>
<name>A0ABX2T0B7_9BACL</name>
<keyword evidence="1" id="KW-1003">Cell membrane</keyword>
<keyword evidence="1" id="KW-0813">Transport</keyword>
<keyword evidence="1" id="KW-0029">Amino-acid transport</keyword>
<evidence type="ECO:0000256" key="1">
    <source>
        <dbReference type="HAMAP-Rule" id="MF_02062"/>
    </source>
</evidence>
<dbReference type="RefSeq" id="WP_179940547.1">
    <property type="nucleotide sequence ID" value="NZ_JACBYF010000003.1"/>
</dbReference>
<feature type="transmembrane region" description="Helical" evidence="1">
    <location>
        <begin position="338"/>
        <end position="360"/>
    </location>
</feature>
<keyword evidence="1" id="KW-0812">Transmembrane</keyword>
<reference evidence="3 4" key="1">
    <citation type="submission" date="2020-07" db="EMBL/GenBank/DDBJ databases">
        <title>MOT database genomes.</title>
        <authorList>
            <person name="Joseph S."/>
            <person name="Aduse-Opoku J."/>
            <person name="Hashim A."/>
            <person name="Wade W."/>
            <person name="Curtis M."/>
        </authorList>
    </citation>
    <scope>NUCLEOTIDE SEQUENCE [LARGE SCALE GENOMIC DNA]</scope>
    <source>
        <strain evidence="3 4">CIP 106318</strain>
    </source>
</reference>
<comment type="caution">
    <text evidence="1">Lacks conserved residue(s) required for the propagation of feature annotation.</text>
</comment>
<evidence type="ECO:0000313" key="3">
    <source>
        <dbReference type="EMBL" id="NYS47067.1"/>
    </source>
</evidence>
<dbReference type="EMBL" id="JACBYF010000003">
    <property type="protein sequence ID" value="NYS47067.1"/>
    <property type="molecule type" value="Genomic_DNA"/>
</dbReference>
<keyword evidence="4" id="KW-1185">Reference proteome</keyword>
<keyword evidence="1" id="KW-0915">Sodium</keyword>
<dbReference type="NCBIfam" id="TIGR00210">
    <property type="entry name" value="gltS"/>
    <property type="match status" value="1"/>
</dbReference>
<sequence length="401" mass="43704">MIDLKMDMIQTVGLAVIVLILGRYLRLKFEFFEKYCIPSPVIGGFIFAIVNLLFHSTGLINIIFDNTLQNFFMTMFFTSIGFNASFKLLKIGGKKVGLFLAVAVIFLILQNIVALLVGNLLGINPLLALLTGSTPMTGGHGTAAAISPMIEEMGISGAQTIAIAAATFGLIAGSSLGGPLADKLIKNKRLEIKPELVGNNDIKNDELLFSNDKKYLNGDFFAKALFMILVAMFLGSYISMFINKQFNFPNYIGPMLVAVIIRNISDFSSKLDIHYEEIRILEDVSLNLFLGMAMMTLKLWQLAGIAGNLIILLLAQVLLAALYIYFITFKIMGSNYDAAVLSAGHAGFALGATPNGIANMQSVSSKYAYSNIAFFVMPAVGALFIDLFNIPIISLFIYLLS</sequence>
<evidence type="ECO:0000256" key="2">
    <source>
        <dbReference type="NCBIfam" id="TIGR00210"/>
    </source>
</evidence>
<accession>A0ABX2T0B7</accession>
<feature type="transmembrane region" description="Helical" evidence="1">
    <location>
        <begin position="6"/>
        <end position="25"/>
    </location>
</feature>
<feature type="transmembrane region" description="Helical" evidence="1">
    <location>
        <begin position="37"/>
        <end position="64"/>
    </location>
</feature>
<protein>
    <recommendedName>
        <fullName evidence="1 2">Sodium/glutamate symporter</fullName>
    </recommendedName>
</protein>
<comment type="subcellular location">
    <subcellularLocation>
        <location evidence="1">Cell membrane</location>
        <topology evidence="1">Multi-pass membrane protein</topology>
    </subcellularLocation>
</comment>
<feature type="transmembrane region" description="Helical" evidence="1">
    <location>
        <begin position="220"/>
        <end position="242"/>
    </location>
</feature>
<comment type="similarity">
    <text evidence="1">Belongs to the glutamate:Na(+) symporter (ESS) (TC 2.A.27) family.</text>
</comment>
<comment type="caution">
    <text evidence="3">The sequence shown here is derived from an EMBL/GenBank/DDBJ whole genome shotgun (WGS) entry which is preliminary data.</text>
</comment>
<keyword evidence="1" id="KW-0406">Ion transport</keyword>
<dbReference type="HAMAP" id="MF_02062">
    <property type="entry name" value="GltS"/>
    <property type="match status" value="1"/>
</dbReference>
<proteinExistence type="inferred from homology"/>
<feature type="transmembrane region" description="Helical" evidence="1">
    <location>
        <begin position="161"/>
        <end position="181"/>
    </location>
</feature>
<gene>
    <name evidence="3" type="primary">gltS</name>
    <name evidence="3" type="ORF">HZY85_02520</name>
</gene>
<keyword evidence="1" id="KW-1133">Transmembrane helix</keyword>
<keyword evidence="1" id="KW-0769">Symport</keyword>
<feature type="transmembrane region" description="Helical" evidence="1">
    <location>
        <begin position="70"/>
        <end position="89"/>
    </location>
</feature>
<comment type="function">
    <text evidence="1">Catalyzes the sodium-dependent transport of glutamate.</text>
</comment>